<organism evidence="1">
    <name type="scientific">viral metagenome</name>
    <dbReference type="NCBI Taxonomy" id="1070528"/>
    <lineage>
        <taxon>unclassified sequences</taxon>
        <taxon>metagenomes</taxon>
        <taxon>organismal metagenomes</taxon>
    </lineage>
</organism>
<protein>
    <submittedName>
        <fullName evidence="1">Uncharacterized protein</fullName>
    </submittedName>
</protein>
<dbReference type="AlphaFoldDB" id="A0A6C0I3R6"/>
<reference evidence="1" key="1">
    <citation type="journal article" date="2020" name="Nature">
        <title>Giant virus diversity and host interactions through global metagenomics.</title>
        <authorList>
            <person name="Schulz F."/>
            <person name="Roux S."/>
            <person name="Paez-Espino D."/>
            <person name="Jungbluth S."/>
            <person name="Walsh D.A."/>
            <person name="Denef V.J."/>
            <person name="McMahon K.D."/>
            <person name="Konstantinidis K.T."/>
            <person name="Eloe-Fadrosh E.A."/>
            <person name="Kyrpides N.C."/>
            <person name="Woyke T."/>
        </authorList>
    </citation>
    <scope>NUCLEOTIDE SEQUENCE</scope>
    <source>
        <strain evidence="1">GVMAG-M-3300023184-190</strain>
    </source>
</reference>
<sequence>MSNSNTANNNNNTDPMFVTCPHCDVAVEVIKLNCCIFRCGIYKASGKQIDPHLPKEECDRLASCGLIHGCGKPFRVDQGDDASTLVVTICDYI</sequence>
<proteinExistence type="predicted"/>
<evidence type="ECO:0000313" key="1">
    <source>
        <dbReference type="EMBL" id="QHT87534.1"/>
    </source>
</evidence>
<accession>A0A6C0I3R6</accession>
<name>A0A6C0I3R6_9ZZZZ</name>
<dbReference type="EMBL" id="MN740091">
    <property type="protein sequence ID" value="QHT87534.1"/>
    <property type="molecule type" value="Genomic_DNA"/>
</dbReference>